<dbReference type="Pfam" id="PF00347">
    <property type="entry name" value="Ribosomal_L6"/>
    <property type="match status" value="1"/>
</dbReference>
<feature type="domain" description="Large ribosomal subunit protein uL6 alpha-beta" evidence="6">
    <location>
        <begin position="13"/>
        <end position="86"/>
    </location>
</feature>
<dbReference type="InterPro" id="IPR020040">
    <property type="entry name" value="Ribosomal_uL6_a/b-dom"/>
</dbReference>
<keyword evidence="1" id="KW-0699">rRNA-binding</keyword>
<reference evidence="7" key="1">
    <citation type="journal article" date="2022" name="Nat. Microbiol.">
        <title>Unique mobile elements and scalable gene flow at the prokaryote-eukaryote boundary revealed by circularized Asgard archaea genomes.</title>
        <authorList>
            <person name="Wu F."/>
            <person name="Speth D.R."/>
            <person name="Philosof A."/>
            <person name="Cremiere A."/>
            <person name="Narayanan A."/>
            <person name="Barco R.A."/>
            <person name="Connon S.A."/>
            <person name="Amend J.P."/>
            <person name="Antoshechkin I.A."/>
            <person name="Orphan V.J."/>
        </authorList>
    </citation>
    <scope>NUCLEOTIDE SEQUENCE</scope>
    <source>
        <strain evidence="7">PR6</strain>
    </source>
</reference>
<dbReference type="SUPFAM" id="SSF56053">
    <property type="entry name" value="Ribosomal protein L6"/>
    <property type="match status" value="2"/>
</dbReference>
<evidence type="ECO:0000256" key="3">
    <source>
        <dbReference type="ARBA" id="ARBA00022980"/>
    </source>
</evidence>
<dbReference type="FunFam" id="3.90.930.12:FF:000008">
    <property type="entry name" value="50S ribosomal protein L6"/>
    <property type="match status" value="1"/>
</dbReference>
<proteinExistence type="predicted"/>
<dbReference type="GO" id="GO:0019843">
    <property type="term" value="F:rRNA binding"/>
    <property type="evidence" value="ECO:0007669"/>
    <property type="project" value="UniProtKB-KW"/>
</dbReference>
<dbReference type="PANTHER" id="PTHR11655:SF16">
    <property type="entry name" value="60S RIBOSOMAL PROTEIN L9"/>
    <property type="match status" value="1"/>
</dbReference>
<organism evidence="7">
    <name type="scientific">Candidatus Heimdallarchaeum endolithica</name>
    <dbReference type="NCBI Taxonomy" id="2876572"/>
    <lineage>
        <taxon>Archaea</taxon>
        <taxon>Promethearchaeati</taxon>
        <taxon>Candidatus Heimdallarchaeota</taxon>
        <taxon>Candidatus Heimdallarchaeia (ex Rinke et al. 2021) (nom. nud.)</taxon>
        <taxon>Candidatus Heimdallarchaeales</taxon>
        <taxon>Candidatus Heimdallarchaeaceae</taxon>
        <taxon>Candidatus Heimdallarchaeum</taxon>
    </lineage>
</organism>
<dbReference type="InterPro" id="IPR000702">
    <property type="entry name" value="Ribosomal_uL6-like"/>
</dbReference>
<evidence type="ECO:0000256" key="4">
    <source>
        <dbReference type="ARBA" id="ARBA00023274"/>
    </source>
</evidence>
<dbReference type="Gene3D" id="3.90.930.12">
    <property type="entry name" value="Ribosomal protein L6, alpha-beta domain"/>
    <property type="match status" value="2"/>
</dbReference>
<keyword evidence="2" id="KW-0694">RNA-binding</keyword>
<dbReference type="Proteomes" id="UP001200513">
    <property type="component" value="Chromosome"/>
</dbReference>
<evidence type="ECO:0000313" key="7">
    <source>
        <dbReference type="EMBL" id="UJG42425.1"/>
    </source>
</evidence>
<dbReference type="GO" id="GO:0003735">
    <property type="term" value="F:structural constituent of ribosome"/>
    <property type="evidence" value="ECO:0007669"/>
    <property type="project" value="InterPro"/>
</dbReference>
<keyword evidence="3 7" id="KW-0689">Ribosomal protein</keyword>
<protein>
    <recommendedName>
        <fullName evidence="5">50S ribosomal protein L6</fullName>
    </recommendedName>
</protein>
<name>A0A9Y1BPB6_9ARCH</name>
<gene>
    <name evidence="7" type="primary">rplF</name>
    <name evidence="7" type="ORF">K9W46_08440</name>
</gene>
<evidence type="ECO:0000256" key="5">
    <source>
        <dbReference type="ARBA" id="ARBA00035454"/>
    </source>
</evidence>
<evidence type="ECO:0000256" key="2">
    <source>
        <dbReference type="ARBA" id="ARBA00022884"/>
    </source>
</evidence>
<evidence type="ECO:0000259" key="6">
    <source>
        <dbReference type="Pfam" id="PF00347"/>
    </source>
</evidence>
<accession>A0A9Y1BPB6</accession>
<dbReference type="PIRSF" id="PIRSF002162">
    <property type="entry name" value="Ribosomal_L6"/>
    <property type="match status" value="1"/>
</dbReference>
<dbReference type="GO" id="GO:0022625">
    <property type="term" value="C:cytosolic large ribosomal subunit"/>
    <property type="evidence" value="ECO:0007669"/>
    <property type="project" value="TreeGrafter"/>
</dbReference>
<dbReference type="InterPro" id="IPR036789">
    <property type="entry name" value="Ribosomal_uL6-like_a/b-dom_sf"/>
</dbReference>
<dbReference type="AlphaFoldDB" id="A0A9Y1BPB6"/>
<evidence type="ECO:0000256" key="1">
    <source>
        <dbReference type="ARBA" id="ARBA00022730"/>
    </source>
</evidence>
<dbReference type="PANTHER" id="PTHR11655">
    <property type="entry name" value="60S/50S RIBOSOMAL PROTEIN L6/L9"/>
    <property type="match status" value="1"/>
</dbReference>
<keyword evidence="4" id="KW-0687">Ribonucleoprotein</keyword>
<dbReference type="GO" id="GO:0002181">
    <property type="term" value="P:cytoplasmic translation"/>
    <property type="evidence" value="ECO:0007669"/>
    <property type="project" value="TreeGrafter"/>
</dbReference>
<sequence length="185" mass="21153">MTKTVFIEREIEIPEDVKVTLNGKIITVEGPKGKLTKDFRRFDETYISLEGSKMKFSAYNLNRRKKAKILSAVGLFNNMIEGTKKGFTYKSKIVFSHFPITVEPDNKKREVIIKNLYGGRKLLKAKIVGDDTKVTVDKEDVITTGIDKEAVGQTVANMQEICRLRGKRKKDPEVFMDGVWVFEKE</sequence>
<dbReference type="EMBL" id="CP084167">
    <property type="protein sequence ID" value="UJG42425.1"/>
    <property type="molecule type" value="Genomic_DNA"/>
</dbReference>